<dbReference type="Proteomes" id="UP000063308">
    <property type="component" value="Chromosome"/>
</dbReference>
<feature type="region of interest" description="Disordered" evidence="1">
    <location>
        <begin position="61"/>
        <end position="82"/>
    </location>
</feature>
<gene>
    <name evidence="2" type="ORF">NK6_5516</name>
</gene>
<proteinExistence type="predicted"/>
<evidence type="ECO:0000313" key="2">
    <source>
        <dbReference type="EMBL" id="BAR58674.1"/>
    </source>
</evidence>
<evidence type="ECO:0000313" key="3">
    <source>
        <dbReference type="Proteomes" id="UP000063308"/>
    </source>
</evidence>
<organism evidence="2 3">
    <name type="scientific">Bradyrhizobium diazoefficiens</name>
    <dbReference type="NCBI Taxonomy" id="1355477"/>
    <lineage>
        <taxon>Bacteria</taxon>
        <taxon>Pseudomonadati</taxon>
        <taxon>Pseudomonadota</taxon>
        <taxon>Alphaproteobacteria</taxon>
        <taxon>Hyphomicrobiales</taxon>
        <taxon>Nitrobacteraceae</taxon>
        <taxon>Bradyrhizobium</taxon>
    </lineage>
</organism>
<sequence length="82" mass="8417">MFAAAGTKQENVHRGLRIRGLLGAEVARIAAGLKGKRLALPVIPGRGEAASPESITTIVSMDSGLAPRGAPRNDGGERNASK</sequence>
<dbReference type="EMBL" id="AP014685">
    <property type="protein sequence ID" value="BAR58674.1"/>
    <property type="molecule type" value="Genomic_DNA"/>
</dbReference>
<dbReference type="AlphaFoldDB" id="A0A0E4FV93"/>
<reference evidence="2 3" key="1">
    <citation type="submission" date="2014-11" db="EMBL/GenBank/DDBJ databases">
        <title>Symbiosis island explosion on the genome of extra-slow-growing strains of soybean bradyrhizobia with massive insertion sequences.</title>
        <authorList>
            <person name="Iida T."/>
            <person name="Minamisawa K."/>
        </authorList>
    </citation>
    <scope>NUCLEOTIDE SEQUENCE [LARGE SCALE GENOMIC DNA]</scope>
    <source>
        <strain evidence="2 3">NK6</strain>
    </source>
</reference>
<name>A0A0E4FV93_9BRAD</name>
<accession>A0A0E4FV93</accession>
<protein>
    <submittedName>
        <fullName evidence="2">Uncharacterized protein</fullName>
    </submittedName>
</protein>
<evidence type="ECO:0000256" key="1">
    <source>
        <dbReference type="SAM" id="MobiDB-lite"/>
    </source>
</evidence>